<proteinExistence type="predicted"/>
<sequence length="93" mass="9730">LSNAFTAGTCAGVMRRSAVASLSNCSTICVLVTACSKVDGLSSFTKYLMSLRKRATNSSKTRSFRVAASCPAVAALTELRTRFAKVAEDSLGS</sequence>
<accession>A0A0N4W155</accession>
<dbReference type="AlphaFoldDB" id="A0A0N4W155"/>
<organism evidence="1">
    <name type="scientific">Haemonchus placei</name>
    <name type="common">Barber's pole worm</name>
    <dbReference type="NCBI Taxonomy" id="6290"/>
    <lineage>
        <taxon>Eukaryota</taxon>
        <taxon>Metazoa</taxon>
        <taxon>Ecdysozoa</taxon>
        <taxon>Nematoda</taxon>
        <taxon>Chromadorea</taxon>
        <taxon>Rhabditida</taxon>
        <taxon>Rhabditina</taxon>
        <taxon>Rhabditomorpha</taxon>
        <taxon>Strongyloidea</taxon>
        <taxon>Trichostrongylidae</taxon>
        <taxon>Haemonchus</taxon>
    </lineage>
</organism>
<protein>
    <submittedName>
        <fullName evidence="1">Secreted protein</fullName>
    </submittedName>
</protein>
<dbReference type="WBParaSite" id="HPLM_0000334901-mRNA-1">
    <property type="protein sequence ID" value="HPLM_0000334901-mRNA-1"/>
    <property type="gene ID" value="HPLM_0000334901"/>
</dbReference>
<reference evidence="1" key="1">
    <citation type="submission" date="2017-02" db="UniProtKB">
        <authorList>
            <consortium name="WormBaseParasite"/>
        </authorList>
    </citation>
    <scope>IDENTIFICATION</scope>
</reference>
<name>A0A0N4W155_HAEPC</name>
<evidence type="ECO:0000313" key="1">
    <source>
        <dbReference type="WBParaSite" id="HPLM_0000334901-mRNA-1"/>
    </source>
</evidence>